<keyword evidence="2" id="KW-0472">Membrane</keyword>
<accession>A0A0V0QW32</accession>
<feature type="transmembrane region" description="Helical" evidence="2">
    <location>
        <begin position="480"/>
        <end position="506"/>
    </location>
</feature>
<feature type="region of interest" description="Disordered" evidence="1">
    <location>
        <begin position="85"/>
        <end position="110"/>
    </location>
</feature>
<evidence type="ECO:0000313" key="3">
    <source>
        <dbReference type="EMBL" id="KRX06301.1"/>
    </source>
</evidence>
<sequence length="859" mass="102023">MQAKSNQYLQTNNSPNHLDQTYLTEKNTRQHTERRKRKKKQISSAQTNSQLIKILSNQNHNTQTAKTGSYVNTIFQNQKHRNCQKSNAGTYLQNQQENADKKKKNENEKKEKLNSYVIKSDLSNYKEELQYLLKNQKQPIIFYLTYLANTFQDQQQKQDYLKIQFFLLQIFLLVMQIVIIATFIFLAGKSIRIYIYYGLIEYVLICILAQLILYEVLKKLNFKMHGFHLDQQQLENRQKQKEIQDQNLQKDLPVFLKSQQENSFIFKKKSQLSVQNSAQNSNELEKNNNNQNSNQNIQKPDKISNFEQQNSPLNVQNNKNINSNAKKNSLLQNNPLLNQYFQESPKQIISKKFIERGKNKTLPVQESVQLQQNKIENENENEKPAENNANIDKKDSIDIHKNFAENLNKKQSNLKTLQTPSTGQQLIKKRKKNLFIKNYRQQLQVMQREVQKKKRQNSIICEQDYKNSKKKYSQLILKTIPLYFTIIAFISGIIYISIFLTIFYPYSSQNFEIKYQNGKIIQIIENKYYQWKQNYENYILVKIEYYIKNEKKSGYICFSDQNKSALSNQKVQPYKYQKIQNLNLKKKYSKNLDIPYKYPVNYKYPSWSQDSELPKIKDFLDQSNKTNHNETNVNINQVTVQLNVPDYKNINQTENQNNQFSIKIARVYVLNSNLKLKFIIKALRLKNEEYITKLSRLNKKQNKNNDKCVYLIQNANHKQEKITINVNNDNSMANLQNQDLQNQSQIEHNNINFSSYVINKIDKKNQQANNLQHMDDLNQLFSPKIQRDICEFLTIILDDNKRNQSLNQIQAKNQLIQKKKYDQLFEFPKISDEKKQNKSNKKQQYQPNFFSSKLQDRLV</sequence>
<dbReference type="AlphaFoldDB" id="A0A0V0QW32"/>
<comment type="caution">
    <text evidence="3">The sequence shown here is derived from an EMBL/GenBank/DDBJ whole genome shotgun (WGS) entry which is preliminary data.</text>
</comment>
<feature type="compositionally biased region" description="Polar residues" evidence="1">
    <location>
        <begin position="1"/>
        <end position="25"/>
    </location>
</feature>
<feature type="region of interest" description="Disordered" evidence="1">
    <location>
        <begin position="277"/>
        <end position="298"/>
    </location>
</feature>
<feature type="transmembrane region" description="Helical" evidence="2">
    <location>
        <begin position="165"/>
        <end position="187"/>
    </location>
</feature>
<proteinExistence type="predicted"/>
<feature type="compositionally biased region" description="Basic residues" evidence="1">
    <location>
        <begin position="32"/>
        <end position="41"/>
    </location>
</feature>
<keyword evidence="2" id="KW-1133">Transmembrane helix</keyword>
<evidence type="ECO:0000313" key="4">
    <source>
        <dbReference type="Proteomes" id="UP000054937"/>
    </source>
</evidence>
<evidence type="ECO:0000256" key="1">
    <source>
        <dbReference type="SAM" id="MobiDB-lite"/>
    </source>
</evidence>
<keyword evidence="4" id="KW-1185">Reference proteome</keyword>
<dbReference type="Proteomes" id="UP000054937">
    <property type="component" value="Unassembled WGS sequence"/>
</dbReference>
<name>A0A0V0QW32_PSEPJ</name>
<feature type="compositionally biased region" description="Basic and acidic residues" evidence="1">
    <location>
        <begin position="98"/>
        <end position="110"/>
    </location>
</feature>
<keyword evidence="2" id="KW-0812">Transmembrane</keyword>
<feature type="region of interest" description="Disordered" evidence="1">
    <location>
        <begin position="830"/>
        <end position="859"/>
    </location>
</feature>
<protein>
    <recommendedName>
        <fullName evidence="5">Transmembrane protein</fullName>
    </recommendedName>
</protein>
<evidence type="ECO:0000256" key="2">
    <source>
        <dbReference type="SAM" id="Phobius"/>
    </source>
</evidence>
<dbReference type="InParanoid" id="A0A0V0QW32"/>
<dbReference type="EMBL" id="LDAU01000097">
    <property type="protein sequence ID" value="KRX06301.1"/>
    <property type="molecule type" value="Genomic_DNA"/>
</dbReference>
<feature type="transmembrane region" description="Helical" evidence="2">
    <location>
        <begin position="193"/>
        <end position="214"/>
    </location>
</feature>
<organism evidence="3 4">
    <name type="scientific">Pseudocohnilembus persalinus</name>
    <name type="common">Ciliate</name>
    <dbReference type="NCBI Taxonomy" id="266149"/>
    <lineage>
        <taxon>Eukaryota</taxon>
        <taxon>Sar</taxon>
        <taxon>Alveolata</taxon>
        <taxon>Ciliophora</taxon>
        <taxon>Intramacronucleata</taxon>
        <taxon>Oligohymenophorea</taxon>
        <taxon>Scuticociliatia</taxon>
        <taxon>Philasterida</taxon>
        <taxon>Pseudocohnilembidae</taxon>
        <taxon>Pseudocohnilembus</taxon>
    </lineage>
</organism>
<feature type="region of interest" description="Disordered" evidence="1">
    <location>
        <begin position="1"/>
        <end position="48"/>
    </location>
</feature>
<reference evidence="3 4" key="1">
    <citation type="journal article" date="2015" name="Sci. Rep.">
        <title>Genome of the facultative scuticociliatosis pathogen Pseudocohnilembus persalinus provides insight into its virulence through horizontal gene transfer.</title>
        <authorList>
            <person name="Xiong J."/>
            <person name="Wang G."/>
            <person name="Cheng J."/>
            <person name="Tian M."/>
            <person name="Pan X."/>
            <person name="Warren A."/>
            <person name="Jiang C."/>
            <person name="Yuan D."/>
            <person name="Miao W."/>
        </authorList>
    </citation>
    <scope>NUCLEOTIDE SEQUENCE [LARGE SCALE GENOMIC DNA]</scope>
    <source>
        <strain evidence="3">36N120E</strain>
    </source>
</reference>
<gene>
    <name evidence="3" type="ORF">PPERSA_06272</name>
</gene>
<feature type="compositionally biased region" description="Low complexity" evidence="1">
    <location>
        <begin position="279"/>
        <end position="298"/>
    </location>
</feature>
<evidence type="ECO:0008006" key="5">
    <source>
        <dbReference type="Google" id="ProtNLM"/>
    </source>
</evidence>